<proteinExistence type="predicted"/>
<dbReference type="SUPFAM" id="SSF56784">
    <property type="entry name" value="HAD-like"/>
    <property type="match status" value="1"/>
</dbReference>
<evidence type="ECO:0000313" key="1">
    <source>
        <dbReference type="EMBL" id="RDU22567.1"/>
    </source>
</evidence>
<comment type="caution">
    <text evidence="1">The sequence shown here is derived from an EMBL/GenBank/DDBJ whole genome shotgun (WGS) entry which is preliminary data.</text>
</comment>
<dbReference type="Gene3D" id="3.30.1240.10">
    <property type="match status" value="1"/>
</dbReference>
<dbReference type="OrthoDB" id="9814970at2"/>
<name>A0A371ASL2_9FIRM</name>
<organism evidence="1 2">
    <name type="scientific">Anaerosacchariphilus polymeriproducens</name>
    <dbReference type="NCBI Taxonomy" id="1812858"/>
    <lineage>
        <taxon>Bacteria</taxon>
        <taxon>Bacillati</taxon>
        <taxon>Bacillota</taxon>
        <taxon>Clostridia</taxon>
        <taxon>Lachnospirales</taxon>
        <taxon>Lachnospiraceae</taxon>
        <taxon>Anaerosacchariphilus</taxon>
    </lineage>
</organism>
<dbReference type="InterPro" id="IPR036412">
    <property type="entry name" value="HAD-like_sf"/>
</dbReference>
<dbReference type="GO" id="GO:0005829">
    <property type="term" value="C:cytosol"/>
    <property type="evidence" value="ECO:0007669"/>
    <property type="project" value="TreeGrafter"/>
</dbReference>
<reference evidence="1 2" key="1">
    <citation type="submission" date="2018-07" db="EMBL/GenBank/DDBJ databases">
        <title>Anaerosacharophilus polymeroproducens gen. nov. sp. nov., an anaerobic bacterium isolated from salt field.</title>
        <authorList>
            <person name="Kim W."/>
            <person name="Yang S.-H."/>
            <person name="Oh J."/>
            <person name="Lee J.-H."/>
            <person name="Kwon K.K."/>
        </authorList>
    </citation>
    <scope>NUCLEOTIDE SEQUENCE [LARGE SCALE GENOMIC DNA]</scope>
    <source>
        <strain evidence="1 2">MCWD5</strain>
    </source>
</reference>
<dbReference type="SFLD" id="SFLDG01140">
    <property type="entry name" value="C2.B:_Phosphomannomutase_and_P"/>
    <property type="match status" value="1"/>
</dbReference>
<keyword evidence="2" id="KW-1185">Reference proteome</keyword>
<accession>A0A371ASL2</accession>
<keyword evidence="1" id="KW-0378">Hydrolase</keyword>
<dbReference type="InterPro" id="IPR023214">
    <property type="entry name" value="HAD_sf"/>
</dbReference>
<dbReference type="PANTHER" id="PTHR10000:SF8">
    <property type="entry name" value="HAD SUPERFAMILY HYDROLASE-LIKE, TYPE 3"/>
    <property type="match status" value="1"/>
</dbReference>
<dbReference type="NCBIfam" id="TIGR01484">
    <property type="entry name" value="HAD-SF-IIB"/>
    <property type="match status" value="1"/>
</dbReference>
<dbReference type="SFLD" id="SFLDG01144">
    <property type="entry name" value="C2.B.4:_PGP_Like"/>
    <property type="match status" value="1"/>
</dbReference>
<dbReference type="EMBL" id="QRCT01000049">
    <property type="protein sequence ID" value="RDU22567.1"/>
    <property type="molecule type" value="Genomic_DNA"/>
</dbReference>
<evidence type="ECO:0000313" key="2">
    <source>
        <dbReference type="Proteomes" id="UP000255036"/>
    </source>
</evidence>
<gene>
    <name evidence="1" type="ORF">DWV06_14915</name>
</gene>
<dbReference type="CDD" id="cd07518">
    <property type="entry name" value="HAD_YbiV-Like"/>
    <property type="match status" value="1"/>
</dbReference>
<dbReference type="RefSeq" id="WP_115482977.1">
    <property type="nucleotide sequence ID" value="NZ_QRCT01000049.1"/>
</dbReference>
<dbReference type="AlphaFoldDB" id="A0A371ASL2"/>
<dbReference type="SFLD" id="SFLDS00003">
    <property type="entry name" value="Haloacid_Dehalogenase"/>
    <property type="match status" value="1"/>
</dbReference>
<dbReference type="GO" id="GO:0000287">
    <property type="term" value="F:magnesium ion binding"/>
    <property type="evidence" value="ECO:0007669"/>
    <property type="project" value="TreeGrafter"/>
</dbReference>
<dbReference type="Pfam" id="PF08282">
    <property type="entry name" value="Hydrolase_3"/>
    <property type="match status" value="1"/>
</dbReference>
<protein>
    <submittedName>
        <fullName evidence="1">HAD family hydrolase</fullName>
    </submittedName>
</protein>
<dbReference type="GO" id="GO:0016791">
    <property type="term" value="F:phosphatase activity"/>
    <property type="evidence" value="ECO:0007669"/>
    <property type="project" value="TreeGrafter"/>
</dbReference>
<sequence>MIKLICTDIDGTLVPPGTAEMNPEIFDTILKLKEKGIIFAAASGRQCESIINLFQPIKDDMIFIGNNGAVVMCRDQVMSSHPLKYDDIKELVKDIRELQGCSVLASGAVCGYVEPQDKKMADWLINGYQCNMKVVDDLLTDIKEDIYKISLFHPDHAEEIAAQSFIPKWENHERIQTVCAGKEWIDSISVEVNKGNAISAIQKTLNILPSETMAFGDELNDIEMLKQAEYSFAVGNARDEVKQAAKFLADTNINDGVLKEMKKLIY</sequence>
<dbReference type="InterPro" id="IPR000150">
    <property type="entry name" value="Cof"/>
</dbReference>
<dbReference type="NCBIfam" id="TIGR00099">
    <property type="entry name" value="Cof-subfamily"/>
    <property type="match status" value="1"/>
</dbReference>
<dbReference type="Gene3D" id="3.40.50.1000">
    <property type="entry name" value="HAD superfamily/HAD-like"/>
    <property type="match status" value="1"/>
</dbReference>
<dbReference type="Proteomes" id="UP000255036">
    <property type="component" value="Unassembled WGS sequence"/>
</dbReference>
<dbReference type="InterPro" id="IPR006379">
    <property type="entry name" value="HAD-SF_hydro_IIB"/>
</dbReference>
<dbReference type="PANTHER" id="PTHR10000">
    <property type="entry name" value="PHOSPHOSERINE PHOSPHATASE"/>
    <property type="match status" value="1"/>
</dbReference>